<dbReference type="InterPro" id="IPR010998">
    <property type="entry name" value="Integrase_recombinase_N"/>
</dbReference>
<dbReference type="InterPro" id="IPR013762">
    <property type="entry name" value="Integrase-like_cat_sf"/>
</dbReference>
<protein>
    <submittedName>
        <fullName evidence="3">Integrase</fullName>
    </submittedName>
</protein>
<dbReference type="GO" id="GO:0015074">
    <property type="term" value="P:DNA integration"/>
    <property type="evidence" value="ECO:0007669"/>
    <property type="project" value="InterPro"/>
</dbReference>
<comment type="caution">
    <text evidence="3">The sequence shown here is derived from an EMBL/GenBank/DDBJ whole genome shotgun (WGS) entry which is preliminary data.</text>
</comment>
<gene>
    <name evidence="3" type="ORF">H131_22751</name>
</gene>
<proteinExistence type="predicted"/>
<dbReference type="Proteomes" id="UP000013911">
    <property type="component" value="Unassembled WGS sequence"/>
</dbReference>
<evidence type="ECO:0000256" key="1">
    <source>
        <dbReference type="ARBA" id="ARBA00023125"/>
    </source>
</evidence>
<dbReference type="Gene3D" id="1.10.150.130">
    <property type="match status" value="1"/>
</dbReference>
<evidence type="ECO:0000313" key="4">
    <source>
        <dbReference type="Proteomes" id="UP000013911"/>
    </source>
</evidence>
<dbReference type="InterPro" id="IPR011010">
    <property type="entry name" value="DNA_brk_join_enz"/>
</dbReference>
<keyword evidence="2" id="KW-0233">DNA recombination</keyword>
<dbReference type="GO" id="GO:0006310">
    <property type="term" value="P:DNA recombination"/>
    <property type="evidence" value="ECO:0007669"/>
    <property type="project" value="UniProtKB-KW"/>
</dbReference>
<dbReference type="eggNOG" id="COG0582">
    <property type="taxonomic scope" value="Bacteria"/>
</dbReference>
<sequence length="121" mass="14312">MKLSKIKTFHVVNFFKEEKEQGKRNLNGKYMVLKSIFSKAIDWGVVQENPMKGVKRPYVEKRYREIQFYNENQLKQLLSILDQVYPKHRLQIKLAVFGGLRMTEIAGIRVECLDYTNNSLL</sequence>
<organism evidence="3 4">
    <name type="scientific">Lysinibacillus sphaericus OT4b.31</name>
    <dbReference type="NCBI Taxonomy" id="1285586"/>
    <lineage>
        <taxon>Bacteria</taxon>
        <taxon>Bacillati</taxon>
        <taxon>Bacillota</taxon>
        <taxon>Bacilli</taxon>
        <taxon>Bacillales</taxon>
        <taxon>Bacillaceae</taxon>
        <taxon>Lysinibacillus</taxon>
    </lineage>
</organism>
<dbReference type="PATRIC" id="fig|1285586.5.peg.4746"/>
<accession>R7Z7N2</accession>
<dbReference type="OrthoDB" id="9803188at2"/>
<keyword evidence="1" id="KW-0238">DNA-binding</keyword>
<evidence type="ECO:0000256" key="2">
    <source>
        <dbReference type="ARBA" id="ARBA00023172"/>
    </source>
</evidence>
<name>R7Z7N2_LYSSH</name>
<dbReference type="GO" id="GO:0003677">
    <property type="term" value="F:DNA binding"/>
    <property type="evidence" value="ECO:0007669"/>
    <property type="project" value="UniProtKB-KW"/>
</dbReference>
<reference evidence="3 4" key="1">
    <citation type="submission" date="2013-04" db="EMBL/GenBank/DDBJ databases">
        <title>Draft genome of the heavy metal tolerant bacterium Lysinibacillus sphaericus strain OT4b.31.</title>
        <authorList>
            <person name="Pena-Montenegro T.D."/>
            <person name="Dussan J."/>
        </authorList>
    </citation>
    <scope>NUCLEOTIDE SEQUENCE [LARGE SCALE GENOMIC DNA]</scope>
    <source>
        <strain evidence="3 4">OT4b.31</strain>
    </source>
</reference>
<dbReference type="HOGENOM" id="CLU_2035230_0_0_9"/>
<dbReference type="SUPFAM" id="SSF56349">
    <property type="entry name" value="DNA breaking-rejoining enzymes"/>
    <property type="match status" value="1"/>
</dbReference>
<dbReference type="RefSeq" id="WP_010861442.1">
    <property type="nucleotide sequence ID" value="NZ_KB933428.1"/>
</dbReference>
<dbReference type="Gene3D" id="1.10.443.10">
    <property type="entry name" value="Intergrase catalytic core"/>
    <property type="match status" value="1"/>
</dbReference>
<dbReference type="AlphaFoldDB" id="R7Z7N2"/>
<evidence type="ECO:0000313" key="3">
    <source>
        <dbReference type="EMBL" id="EON70185.1"/>
    </source>
</evidence>
<dbReference type="EMBL" id="AQPX01000053">
    <property type="protein sequence ID" value="EON70185.1"/>
    <property type="molecule type" value="Genomic_DNA"/>
</dbReference>